<protein>
    <submittedName>
        <fullName evidence="2">Uncharacterized protein</fullName>
    </submittedName>
</protein>
<dbReference type="EMBL" id="MCFL01000023">
    <property type="protein sequence ID" value="ORZ35200.1"/>
    <property type="molecule type" value="Genomic_DNA"/>
</dbReference>
<evidence type="ECO:0000256" key="1">
    <source>
        <dbReference type="SAM" id="MobiDB-lite"/>
    </source>
</evidence>
<organism evidence="2 3">
    <name type="scientific">Catenaria anguillulae PL171</name>
    <dbReference type="NCBI Taxonomy" id="765915"/>
    <lineage>
        <taxon>Eukaryota</taxon>
        <taxon>Fungi</taxon>
        <taxon>Fungi incertae sedis</taxon>
        <taxon>Blastocladiomycota</taxon>
        <taxon>Blastocladiomycetes</taxon>
        <taxon>Blastocladiales</taxon>
        <taxon>Catenariaceae</taxon>
        <taxon>Catenaria</taxon>
    </lineage>
</organism>
<evidence type="ECO:0000313" key="3">
    <source>
        <dbReference type="Proteomes" id="UP000193411"/>
    </source>
</evidence>
<comment type="caution">
    <text evidence="2">The sequence shown here is derived from an EMBL/GenBank/DDBJ whole genome shotgun (WGS) entry which is preliminary data.</text>
</comment>
<reference evidence="2 3" key="1">
    <citation type="submission" date="2016-07" db="EMBL/GenBank/DDBJ databases">
        <title>Pervasive Adenine N6-methylation of Active Genes in Fungi.</title>
        <authorList>
            <consortium name="DOE Joint Genome Institute"/>
            <person name="Mondo S.J."/>
            <person name="Dannebaum R.O."/>
            <person name="Kuo R.C."/>
            <person name="Labutti K."/>
            <person name="Haridas S."/>
            <person name="Kuo A."/>
            <person name="Salamov A."/>
            <person name="Ahrendt S.R."/>
            <person name="Lipzen A."/>
            <person name="Sullivan W."/>
            <person name="Andreopoulos W.B."/>
            <person name="Clum A."/>
            <person name="Lindquist E."/>
            <person name="Daum C."/>
            <person name="Ramamoorthy G.K."/>
            <person name="Gryganskyi A."/>
            <person name="Culley D."/>
            <person name="Magnuson J.K."/>
            <person name="James T.Y."/>
            <person name="O'Malley M.A."/>
            <person name="Stajich J.E."/>
            <person name="Spatafora J.W."/>
            <person name="Visel A."/>
            <person name="Grigoriev I.V."/>
        </authorList>
    </citation>
    <scope>NUCLEOTIDE SEQUENCE [LARGE SCALE GENOMIC DNA]</scope>
    <source>
        <strain evidence="2 3">PL171</strain>
    </source>
</reference>
<keyword evidence="3" id="KW-1185">Reference proteome</keyword>
<accession>A0A1Y2HKV2</accession>
<proteinExistence type="predicted"/>
<dbReference type="AlphaFoldDB" id="A0A1Y2HKV2"/>
<feature type="region of interest" description="Disordered" evidence="1">
    <location>
        <begin position="218"/>
        <end position="250"/>
    </location>
</feature>
<name>A0A1Y2HKV2_9FUNG</name>
<feature type="compositionally biased region" description="Basic residues" evidence="1">
    <location>
        <begin position="218"/>
        <end position="237"/>
    </location>
</feature>
<dbReference type="Proteomes" id="UP000193411">
    <property type="component" value="Unassembled WGS sequence"/>
</dbReference>
<sequence>MATDPPPRWDYVRYALQDRNGNPAADVLALPANSASSTGTDTAAANRRAAPVVTRLCTLPPAGKHGQRIPPNLIDPNNGCSTPPSMSGLERVCETMPGTTSGPANLPFQASCVWRQLTDPEAVDPFDSGYCLPLDDPVLSDRGIVPVPMLSSTSKSLPVGPELGNLVIPTLKHFLESRNHSALSAFPAFANVTVRPSFRAHAPPTATACRVRACHRPRHATTSRGIARRNRPFRRHSLSTEPRLVRGTGS</sequence>
<gene>
    <name evidence="2" type="ORF">BCR44DRAFT_34350</name>
</gene>
<evidence type="ECO:0000313" key="2">
    <source>
        <dbReference type="EMBL" id="ORZ35200.1"/>
    </source>
</evidence>